<evidence type="ECO:0000256" key="3">
    <source>
        <dbReference type="ARBA" id="ARBA00022525"/>
    </source>
</evidence>
<dbReference type="Pfam" id="PF14543">
    <property type="entry name" value="TAXi_N"/>
    <property type="match status" value="1"/>
</dbReference>
<sequence>MSNESQPMSHEELVASNAALKAQVEYLAKEVAKLTNIKLNALQGSDHEDDASTSSTNKARTNDGSDFKVDAPTFEGKNDPDEFLEWLETVERVFDFREVSDEKKVKIVALKFRKYASTWWTNTCTKRRRNHKEPVATWAKMKSLLKKKFLPAEYVRENFAKLQTLKKGSKSVEEYTREFEELLLRCDLQEDDEQTFVRYLFGLNLQIANTIELQSYESLEELTKLALKVKAQIKKSKALLSKDQYGQPSYPPILHKMAPSTLLIFLVSLFISFSLSCAQINPPRPQAFIFPINKDTTSNQYYTTIQVGSNATTLNVVIDLGGKLLYFNSIDYFNSASSYRPILCRTQQCKIANGVGCVFCFQSPPVPGCTNNTCSDYAPNPFTGTLGYSGLGQDVLRVTSTSGAEYRIDKFPLQFSDPILREGLASPTAGVVGLGLTRISLPAQLVSNYKIPEKFALCIPSLGNNGKMIIGQGAYDGSFREISKSLHTTPLIKNPVATWPTEQTGNVSVEYFINLKSIKVGDKTLPLNETLLSINAKTGAGGTSIRTVRPYTTLHSSLYNSLIKEFVKAAESNKNIKRVPSVDPFGACFDSKTVEMDSKTGPQVPTIDFVLHNKNVYWRFYGSHSMVKVSENVTCLAFVDGGIGRAGPITSIVVGGYQMENHLLEFDVGSSRLGFSSSLLLRDTSCSMFGAS</sequence>
<dbReference type="Pfam" id="PF03732">
    <property type="entry name" value="Retrotrans_gag"/>
    <property type="match status" value="1"/>
</dbReference>
<reference evidence="7 8" key="1">
    <citation type="submission" date="2018-04" db="EMBL/GenBank/DDBJ databases">
        <authorList>
            <person name="Vogel A."/>
        </authorList>
    </citation>
    <scope>NUCLEOTIDE SEQUENCE [LARGE SCALE GENOMIC DNA]</scope>
</reference>
<keyword evidence="3" id="KW-0964">Secreted</keyword>
<protein>
    <recommendedName>
        <fullName evidence="6">Peptidase A1 domain-containing protein</fullName>
    </recommendedName>
</protein>
<dbReference type="InterPro" id="IPR021109">
    <property type="entry name" value="Peptidase_aspartic_dom_sf"/>
</dbReference>
<dbReference type="EMBL" id="OOIL02002950">
    <property type="protein sequence ID" value="VFQ85605.1"/>
    <property type="molecule type" value="Genomic_DNA"/>
</dbReference>
<evidence type="ECO:0000256" key="5">
    <source>
        <dbReference type="SAM" id="MobiDB-lite"/>
    </source>
</evidence>
<dbReference type="GO" id="GO:0005576">
    <property type="term" value="C:extracellular region"/>
    <property type="evidence" value="ECO:0007669"/>
    <property type="project" value="UniProtKB-SubCell"/>
</dbReference>
<gene>
    <name evidence="7" type="ORF">CCAM_LOCUS27381</name>
</gene>
<dbReference type="InterPro" id="IPR032861">
    <property type="entry name" value="TAXi_N"/>
</dbReference>
<dbReference type="PROSITE" id="PS51767">
    <property type="entry name" value="PEPTIDASE_A1"/>
    <property type="match status" value="1"/>
</dbReference>
<keyword evidence="4" id="KW-0732">Signal</keyword>
<comment type="similarity">
    <text evidence="2">Belongs to the peptidase A1 family.</text>
</comment>
<dbReference type="Proteomes" id="UP000595140">
    <property type="component" value="Unassembled WGS sequence"/>
</dbReference>
<dbReference type="Pfam" id="PF14541">
    <property type="entry name" value="TAXi_C"/>
    <property type="match status" value="1"/>
</dbReference>
<evidence type="ECO:0000313" key="7">
    <source>
        <dbReference type="EMBL" id="VFQ85605.1"/>
    </source>
</evidence>
<dbReference type="GO" id="GO:0004190">
    <property type="term" value="F:aspartic-type endopeptidase activity"/>
    <property type="evidence" value="ECO:0007669"/>
    <property type="project" value="InterPro"/>
</dbReference>
<comment type="subcellular location">
    <subcellularLocation>
        <location evidence="1">Secreted</location>
        <location evidence="1">Extracellular space</location>
    </subcellularLocation>
</comment>
<dbReference type="InterPro" id="IPR032799">
    <property type="entry name" value="TAXi_C"/>
</dbReference>
<dbReference type="SUPFAM" id="SSF50630">
    <property type="entry name" value="Acid proteases"/>
    <property type="match status" value="1"/>
</dbReference>
<evidence type="ECO:0000313" key="8">
    <source>
        <dbReference type="Proteomes" id="UP000595140"/>
    </source>
</evidence>
<evidence type="ECO:0000259" key="6">
    <source>
        <dbReference type="PROSITE" id="PS51767"/>
    </source>
</evidence>
<proteinExistence type="inferred from homology"/>
<evidence type="ECO:0000256" key="4">
    <source>
        <dbReference type="ARBA" id="ARBA00022729"/>
    </source>
</evidence>
<evidence type="ECO:0000256" key="1">
    <source>
        <dbReference type="ARBA" id="ARBA00004239"/>
    </source>
</evidence>
<accession>A0A484MA96</accession>
<dbReference type="PANTHER" id="PTHR47965:SF68">
    <property type="entry name" value="BASIC 7S GLOBULIN-LIKE"/>
    <property type="match status" value="1"/>
</dbReference>
<feature type="compositionally biased region" description="Basic and acidic residues" evidence="5">
    <location>
        <begin position="60"/>
        <end position="69"/>
    </location>
</feature>
<dbReference type="FunFam" id="2.40.70.10:FF:000041">
    <property type="entry name" value="Basic 7S globulin"/>
    <property type="match status" value="1"/>
</dbReference>
<dbReference type="InterPro" id="IPR005162">
    <property type="entry name" value="Retrotrans_gag_dom"/>
</dbReference>
<dbReference type="Gene3D" id="2.40.70.10">
    <property type="entry name" value="Acid Proteases"/>
    <property type="match status" value="2"/>
</dbReference>
<dbReference type="InterPro" id="IPR001461">
    <property type="entry name" value="Aspartic_peptidase_A1"/>
</dbReference>
<dbReference type="OrthoDB" id="1882431at2759"/>
<name>A0A484MA96_9ASTE</name>
<keyword evidence="8" id="KW-1185">Reference proteome</keyword>
<feature type="region of interest" description="Disordered" evidence="5">
    <location>
        <begin position="42"/>
        <end position="72"/>
    </location>
</feature>
<dbReference type="AlphaFoldDB" id="A0A484MA96"/>
<evidence type="ECO:0000256" key="2">
    <source>
        <dbReference type="ARBA" id="ARBA00007447"/>
    </source>
</evidence>
<feature type="domain" description="Peptidase A1" evidence="6">
    <location>
        <begin position="301"/>
        <end position="676"/>
    </location>
</feature>
<dbReference type="GO" id="GO:0006508">
    <property type="term" value="P:proteolysis"/>
    <property type="evidence" value="ECO:0007669"/>
    <property type="project" value="InterPro"/>
</dbReference>
<organism evidence="7 8">
    <name type="scientific">Cuscuta campestris</name>
    <dbReference type="NCBI Taxonomy" id="132261"/>
    <lineage>
        <taxon>Eukaryota</taxon>
        <taxon>Viridiplantae</taxon>
        <taxon>Streptophyta</taxon>
        <taxon>Embryophyta</taxon>
        <taxon>Tracheophyta</taxon>
        <taxon>Spermatophyta</taxon>
        <taxon>Magnoliopsida</taxon>
        <taxon>eudicotyledons</taxon>
        <taxon>Gunneridae</taxon>
        <taxon>Pentapetalae</taxon>
        <taxon>asterids</taxon>
        <taxon>lamiids</taxon>
        <taxon>Solanales</taxon>
        <taxon>Convolvulaceae</taxon>
        <taxon>Cuscuteae</taxon>
        <taxon>Cuscuta</taxon>
        <taxon>Cuscuta subgen. Grammica</taxon>
        <taxon>Cuscuta sect. Cleistogrammica</taxon>
    </lineage>
</organism>
<dbReference type="PANTHER" id="PTHR47965">
    <property type="entry name" value="ASPARTYL PROTEASE-RELATED"/>
    <property type="match status" value="1"/>
</dbReference>
<dbReference type="InterPro" id="IPR033121">
    <property type="entry name" value="PEPTIDASE_A1"/>
</dbReference>